<protein>
    <submittedName>
        <fullName evidence="2">Prepilin-type N-terminal cleavage/methylation domain-containing protein</fullName>
    </submittedName>
</protein>
<evidence type="ECO:0000313" key="2">
    <source>
        <dbReference type="EMBL" id="SDF75445.1"/>
    </source>
</evidence>
<feature type="transmembrane region" description="Helical" evidence="1">
    <location>
        <begin position="12"/>
        <end position="32"/>
    </location>
</feature>
<dbReference type="STRING" id="1082479.SAMN05216241_102234"/>
<keyword evidence="1" id="KW-0472">Membrane</keyword>
<dbReference type="Proteomes" id="UP000199415">
    <property type="component" value="Unassembled WGS sequence"/>
</dbReference>
<dbReference type="Gene3D" id="3.30.700.10">
    <property type="entry name" value="Glycoprotein, Type 4 Pilin"/>
    <property type="match status" value="1"/>
</dbReference>
<dbReference type="NCBIfam" id="TIGR02532">
    <property type="entry name" value="IV_pilin_GFxxxE"/>
    <property type="match status" value="1"/>
</dbReference>
<dbReference type="Pfam" id="PF07963">
    <property type="entry name" value="N_methyl"/>
    <property type="match status" value="1"/>
</dbReference>
<dbReference type="PROSITE" id="PS00409">
    <property type="entry name" value="PROKAR_NTER_METHYL"/>
    <property type="match status" value="1"/>
</dbReference>
<dbReference type="RefSeq" id="WP_176758510.1">
    <property type="nucleotide sequence ID" value="NZ_FNCE01000002.1"/>
</dbReference>
<evidence type="ECO:0000313" key="3">
    <source>
        <dbReference type="Proteomes" id="UP000199415"/>
    </source>
</evidence>
<sequence length="241" mass="24448">MTVRKRTSQGGFTLVELAVVLLIIGLIVGGILRGQELITSAQLNSVQTETNQIRTATNTFRDRFQALPGDFSDAGLIDQSGLNNALDDGNENGRIDGSRVGTAGDEGNQFWAHLGASGLLDGVDADDIAGNGLSGANAFEAAVGGFYSIGQGAPGAFAGNISNRDPWFVLATGGANDAGNVTSHDVGVLDPEGAAQLDRKMDDGNADAGNVRGGASGGSCVGGNGDYDVDSNGDCGLAMRL</sequence>
<dbReference type="SUPFAM" id="SSF54523">
    <property type="entry name" value="Pili subunits"/>
    <property type="match status" value="1"/>
</dbReference>
<proteinExistence type="predicted"/>
<dbReference type="InterPro" id="IPR012902">
    <property type="entry name" value="N_methyl_site"/>
</dbReference>
<keyword evidence="1" id="KW-0812">Transmembrane</keyword>
<dbReference type="InterPro" id="IPR045584">
    <property type="entry name" value="Pilin-like"/>
</dbReference>
<dbReference type="EMBL" id="FNCE01000002">
    <property type="protein sequence ID" value="SDF75445.1"/>
    <property type="molecule type" value="Genomic_DNA"/>
</dbReference>
<accession>A0A1G7NMY5</accession>
<keyword evidence="3" id="KW-1185">Reference proteome</keyword>
<dbReference type="AlphaFoldDB" id="A0A1G7NMY5"/>
<organism evidence="2 3">
    <name type="scientific">Limimonas halophila</name>
    <dbReference type="NCBI Taxonomy" id="1082479"/>
    <lineage>
        <taxon>Bacteria</taxon>
        <taxon>Pseudomonadati</taxon>
        <taxon>Pseudomonadota</taxon>
        <taxon>Alphaproteobacteria</taxon>
        <taxon>Rhodospirillales</taxon>
        <taxon>Rhodovibrionaceae</taxon>
        <taxon>Limimonas</taxon>
    </lineage>
</organism>
<gene>
    <name evidence="2" type="ORF">SAMN05216241_102234</name>
</gene>
<reference evidence="2 3" key="1">
    <citation type="submission" date="2016-10" db="EMBL/GenBank/DDBJ databases">
        <authorList>
            <person name="de Groot N.N."/>
        </authorList>
    </citation>
    <scope>NUCLEOTIDE SEQUENCE [LARGE SCALE GENOMIC DNA]</scope>
    <source>
        <strain evidence="2 3">DSM 25584</strain>
    </source>
</reference>
<name>A0A1G7NMY5_9PROT</name>
<evidence type="ECO:0000256" key="1">
    <source>
        <dbReference type="SAM" id="Phobius"/>
    </source>
</evidence>
<keyword evidence="1" id="KW-1133">Transmembrane helix</keyword>